<dbReference type="EMBL" id="JASNQZ010000018">
    <property type="protein sequence ID" value="KAL0945503.1"/>
    <property type="molecule type" value="Genomic_DNA"/>
</dbReference>
<feature type="region of interest" description="Disordered" evidence="1">
    <location>
        <begin position="293"/>
        <end position="376"/>
    </location>
</feature>
<dbReference type="Proteomes" id="UP001556367">
    <property type="component" value="Unassembled WGS sequence"/>
</dbReference>
<sequence length="398" mass="42049">MLLVPSIFLSLLLLPPQCLYSAFALKNITIDDNSPQITYFGQWIDSSPTDLNLGGSHKYSVDRVNGRATFTFTGVAVYYMASLWAYPVSSQVTLDGALPVHIGLTAPPSSAPIGSEAAPAEVRWSATSLSNTQHTLVVSVASDTGFAIVDGFIITVEDDAPSQTAASGSSLTAATSSAQVLSKTRASIFSSSVSAAPDLQSISSTPSSAIPGTSSTSSSSTTLPQSPQSNFALPSASTTSFSPSNDNLDTTKQHGPGTVVIVLAILLPTIIIGLALLGCWMARRYRPLPSLTDEEQKLSPTLESPRPPSDARIPVPFTLYSPMDSNGRRRANADKPFIFPPSTDSVDETHAVVESSLSNPAQSNSVSSHSATERHSFDSGLSYYLRALESAEPPRYEE</sequence>
<feature type="compositionally biased region" description="Polar residues" evidence="1">
    <location>
        <begin position="355"/>
        <end position="370"/>
    </location>
</feature>
<feature type="signal peptide" evidence="3">
    <location>
        <begin position="1"/>
        <end position="24"/>
    </location>
</feature>
<protein>
    <submittedName>
        <fullName evidence="4">Uncharacterized protein</fullName>
    </submittedName>
</protein>
<keyword evidence="2" id="KW-1133">Transmembrane helix</keyword>
<feature type="transmembrane region" description="Helical" evidence="2">
    <location>
        <begin position="259"/>
        <end position="282"/>
    </location>
</feature>
<evidence type="ECO:0000313" key="4">
    <source>
        <dbReference type="EMBL" id="KAL0945503.1"/>
    </source>
</evidence>
<name>A0ABR3IQE8_9AGAR</name>
<gene>
    <name evidence="4" type="ORF">HGRIS_000987</name>
</gene>
<evidence type="ECO:0000256" key="2">
    <source>
        <dbReference type="SAM" id="Phobius"/>
    </source>
</evidence>
<feature type="compositionally biased region" description="Low complexity" evidence="1">
    <location>
        <begin position="200"/>
        <end position="229"/>
    </location>
</feature>
<reference evidence="5" key="1">
    <citation type="submission" date="2024-06" db="EMBL/GenBank/DDBJ databases">
        <title>Multi-omics analyses provide insights into the biosynthesis of the anticancer antibiotic pleurotin in Hohenbuehelia grisea.</title>
        <authorList>
            <person name="Weaver J.A."/>
            <person name="Alberti F."/>
        </authorList>
    </citation>
    <scope>NUCLEOTIDE SEQUENCE [LARGE SCALE GENOMIC DNA]</scope>
    <source>
        <strain evidence="5">T-177</strain>
    </source>
</reference>
<evidence type="ECO:0000313" key="5">
    <source>
        <dbReference type="Proteomes" id="UP001556367"/>
    </source>
</evidence>
<feature type="chain" id="PRO_5046499824" evidence="3">
    <location>
        <begin position="25"/>
        <end position="398"/>
    </location>
</feature>
<evidence type="ECO:0000256" key="1">
    <source>
        <dbReference type="SAM" id="MobiDB-lite"/>
    </source>
</evidence>
<evidence type="ECO:0000256" key="3">
    <source>
        <dbReference type="SAM" id="SignalP"/>
    </source>
</evidence>
<keyword evidence="3" id="KW-0732">Signal</keyword>
<proteinExistence type="predicted"/>
<accession>A0ABR3IQE8</accession>
<keyword evidence="2" id="KW-0812">Transmembrane</keyword>
<organism evidence="4 5">
    <name type="scientific">Hohenbuehelia grisea</name>
    <dbReference type="NCBI Taxonomy" id="104357"/>
    <lineage>
        <taxon>Eukaryota</taxon>
        <taxon>Fungi</taxon>
        <taxon>Dikarya</taxon>
        <taxon>Basidiomycota</taxon>
        <taxon>Agaricomycotina</taxon>
        <taxon>Agaricomycetes</taxon>
        <taxon>Agaricomycetidae</taxon>
        <taxon>Agaricales</taxon>
        <taxon>Pleurotineae</taxon>
        <taxon>Pleurotaceae</taxon>
        <taxon>Hohenbuehelia</taxon>
    </lineage>
</organism>
<keyword evidence="5" id="KW-1185">Reference proteome</keyword>
<feature type="compositionally biased region" description="Polar residues" evidence="1">
    <location>
        <begin position="230"/>
        <end position="250"/>
    </location>
</feature>
<feature type="region of interest" description="Disordered" evidence="1">
    <location>
        <begin position="198"/>
        <end position="253"/>
    </location>
</feature>
<dbReference type="Gene3D" id="2.60.120.260">
    <property type="entry name" value="Galactose-binding domain-like"/>
    <property type="match status" value="1"/>
</dbReference>
<keyword evidence="2" id="KW-0472">Membrane</keyword>
<comment type="caution">
    <text evidence="4">The sequence shown here is derived from an EMBL/GenBank/DDBJ whole genome shotgun (WGS) entry which is preliminary data.</text>
</comment>